<dbReference type="InterPro" id="IPR008513">
    <property type="entry name" value="tRNA(Met)_cyd_acetate_ligase"/>
</dbReference>
<accession>A0A1Z5I9X1</accession>
<comment type="caution">
    <text evidence="4">Lacks conserved residue(s) required for the propagation of feature annotation.</text>
</comment>
<keyword evidence="1 4" id="KW-0436">Ligase</keyword>
<dbReference type="SUPFAM" id="SSF52374">
    <property type="entry name" value="Nucleotidylyl transferase"/>
    <property type="match status" value="1"/>
</dbReference>
<evidence type="ECO:0000256" key="4">
    <source>
        <dbReference type="HAMAP-Rule" id="MF_01539"/>
    </source>
</evidence>
<keyword evidence="4" id="KW-0067">ATP-binding</keyword>
<dbReference type="PANTHER" id="PTHR37825">
    <property type="entry name" value="TRNA(MET) CYTIDINE ACETATE LIGASE"/>
    <property type="match status" value="1"/>
</dbReference>
<dbReference type="HAMAP" id="MF_01539">
    <property type="entry name" value="TmcAL"/>
    <property type="match status" value="1"/>
</dbReference>
<dbReference type="GO" id="GO:0000049">
    <property type="term" value="F:tRNA binding"/>
    <property type="evidence" value="ECO:0007669"/>
    <property type="project" value="UniProtKB-KW"/>
</dbReference>
<evidence type="ECO:0000313" key="5">
    <source>
        <dbReference type="EMBL" id="GAW98375.1"/>
    </source>
</evidence>
<evidence type="ECO:0000313" key="6">
    <source>
        <dbReference type="Proteomes" id="UP000198374"/>
    </source>
</evidence>
<dbReference type="GO" id="GO:0005737">
    <property type="term" value="C:cytoplasm"/>
    <property type="evidence" value="ECO:0007669"/>
    <property type="project" value="UniProtKB-SubCell"/>
</dbReference>
<gene>
    <name evidence="5" type="primary">ylbM</name>
    <name evidence="4" type="synonym">tmcAL</name>
    <name evidence="5" type="ORF">IWT30_00320</name>
</gene>
<sequence length="383" mass="43062">MGIISNVLGIVAEYNPFHNGHVYQLQQAKQQAKADLTIIVMSGNWVQRGEPALLDKWQRTKLALSGGADLVVELPFQFAVEPAHLFAQGAVQLLSMLGCNRLAFGAEHPELDFEALVANQPTDASSHFKRFDETYPTLFNDYLQAQTGLNLRASNDILGFSYVAANQRLAQPLKMIPIQRRGSAHQDTGIERGTTIASGAAIRKAVKAGEWTVINQMVPADTARALRKEQLISWTDYWPYLRYQLLVSSLADLHDIYQMSEGIEYRLKQAALVSATFEDFLWAAKTKRFTYARLQRLCVYILLQVNRVALPTELRYARVLGFNSAGQQHLNRVKKASKLPLISRVTDDWINGPFRLDYQAGLMRQMLSGVDQDRLQHAVIESS</sequence>
<feature type="binding site" evidence="4">
    <location>
        <position position="155"/>
    </location>
    <ligand>
        <name>ATP</name>
        <dbReference type="ChEBI" id="CHEBI:30616"/>
    </ligand>
</feature>
<dbReference type="PANTHER" id="PTHR37825:SF1">
    <property type="entry name" value="TRNA(MET) CYTIDINE ACETATE LIGASE"/>
    <property type="match status" value="1"/>
</dbReference>
<comment type="catalytic activity">
    <reaction evidence="4">
        <text>cytidine(34) in elongator tRNA(Met) + acetate + ATP = N(4)-acetylcytidine(34) in elongator tRNA(Met) + AMP + diphosphate</text>
        <dbReference type="Rhea" id="RHEA:58144"/>
        <dbReference type="Rhea" id="RHEA-COMP:10693"/>
        <dbReference type="Rhea" id="RHEA-COMP:10694"/>
        <dbReference type="ChEBI" id="CHEBI:30089"/>
        <dbReference type="ChEBI" id="CHEBI:30616"/>
        <dbReference type="ChEBI" id="CHEBI:33019"/>
        <dbReference type="ChEBI" id="CHEBI:74900"/>
        <dbReference type="ChEBI" id="CHEBI:82748"/>
        <dbReference type="ChEBI" id="CHEBI:456215"/>
    </reaction>
</comment>
<organism evidence="5 6">
    <name type="scientific">Secundilactobacillus mixtipabuli</name>
    <dbReference type="NCBI Taxonomy" id="1435342"/>
    <lineage>
        <taxon>Bacteria</taxon>
        <taxon>Bacillati</taxon>
        <taxon>Bacillota</taxon>
        <taxon>Bacilli</taxon>
        <taxon>Lactobacillales</taxon>
        <taxon>Lactobacillaceae</taxon>
        <taxon>Secundilactobacillus</taxon>
    </lineage>
</organism>
<dbReference type="NCBIfam" id="TIGR00125">
    <property type="entry name" value="cyt_tran_rel"/>
    <property type="match status" value="1"/>
</dbReference>
<dbReference type="Proteomes" id="UP000198374">
    <property type="component" value="Unassembled WGS sequence"/>
</dbReference>
<comment type="subcellular location">
    <subcellularLocation>
        <location evidence="4">Cytoplasm</location>
    </subcellularLocation>
</comment>
<dbReference type="GO" id="GO:0016879">
    <property type="term" value="F:ligase activity, forming carbon-nitrogen bonds"/>
    <property type="evidence" value="ECO:0007669"/>
    <property type="project" value="UniProtKB-UniRule"/>
</dbReference>
<name>A0A1Z5I9X1_9LACO</name>
<keyword evidence="4" id="KW-0963">Cytoplasm</keyword>
<dbReference type="Pfam" id="PF05636">
    <property type="entry name" value="HIGH_NTase1"/>
    <property type="match status" value="1"/>
</dbReference>
<dbReference type="GO" id="GO:0016740">
    <property type="term" value="F:transferase activity"/>
    <property type="evidence" value="ECO:0007669"/>
    <property type="project" value="UniProtKB-KW"/>
</dbReference>
<keyword evidence="4" id="KW-0820">tRNA-binding</keyword>
<dbReference type="InterPro" id="IPR014729">
    <property type="entry name" value="Rossmann-like_a/b/a_fold"/>
</dbReference>
<evidence type="ECO:0000256" key="2">
    <source>
        <dbReference type="ARBA" id="ARBA00022694"/>
    </source>
</evidence>
<dbReference type="InterPro" id="IPR004821">
    <property type="entry name" value="Cyt_trans-like"/>
</dbReference>
<protein>
    <recommendedName>
        <fullName evidence="4">tRNA(Met) cytidine acetate ligase</fullName>
        <ecNumber evidence="4">6.3.4.-</ecNumber>
    </recommendedName>
</protein>
<dbReference type="EMBL" id="BCMF01000002">
    <property type="protein sequence ID" value="GAW98375.1"/>
    <property type="molecule type" value="Genomic_DNA"/>
</dbReference>
<comment type="caution">
    <text evidence="5">The sequence shown here is derived from an EMBL/GenBank/DDBJ whole genome shotgun (WGS) entry which is preliminary data.</text>
</comment>
<keyword evidence="2 4" id="KW-0819">tRNA processing</keyword>
<dbReference type="RefSeq" id="WP_225360184.1">
    <property type="nucleotide sequence ID" value="NZ_BCMF01000002.1"/>
</dbReference>
<evidence type="ECO:0000256" key="1">
    <source>
        <dbReference type="ARBA" id="ARBA00022598"/>
    </source>
</evidence>
<evidence type="ECO:0000256" key="3">
    <source>
        <dbReference type="ARBA" id="ARBA00022884"/>
    </source>
</evidence>
<keyword evidence="3 4" id="KW-0694">RNA-binding</keyword>
<keyword evidence="5" id="KW-0808">Transferase</keyword>
<dbReference type="GO" id="GO:0005524">
    <property type="term" value="F:ATP binding"/>
    <property type="evidence" value="ECO:0007669"/>
    <property type="project" value="UniProtKB-KW"/>
</dbReference>
<reference evidence="5 6" key="1">
    <citation type="submission" date="2015-11" db="EMBL/GenBank/DDBJ databases">
        <title>Draft genome sequences of new species of the genus Lactobacillus isolated from orchardgrass silage.</title>
        <authorList>
            <person name="Tohno M."/>
            <person name="Tanizawa Y."/>
            <person name="Arita M."/>
        </authorList>
    </citation>
    <scope>NUCLEOTIDE SEQUENCE [LARGE SCALE GENOMIC DNA]</scope>
    <source>
        <strain evidence="5 6">IWT30</strain>
    </source>
</reference>
<feature type="binding site" evidence="4">
    <location>
        <position position="105"/>
    </location>
    <ligand>
        <name>ATP</name>
        <dbReference type="ChEBI" id="CHEBI:30616"/>
    </ligand>
</feature>
<feature type="binding site" evidence="4">
    <location>
        <begin position="11"/>
        <end position="24"/>
    </location>
    <ligand>
        <name>ATP</name>
        <dbReference type="ChEBI" id="CHEBI:30616"/>
    </ligand>
</feature>
<comment type="similarity">
    <text evidence="4">Belongs to the TmcAL family.</text>
</comment>
<dbReference type="NCBIfam" id="NF010191">
    <property type="entry name" value="PRK13670.1"/>
    <property type="match status" value="1"/>
</dbReference>
<keyword evidence="4" id="KW-0547">Nucleotide-binding</keyword>
<dbReference type="EC" id="6.3.4.-" evidence="4"/>
<feature type="binding site" evidence="4">
    <location>
        <position position="180"/>
    </location>
    <ligand>
        <name>ATP</name>
        <dbReference type="ChEBI" id="CHEBI:30616"/>
    </ligand>
</feature>
<dbReference type="Gene3D" id="3.40.50.620">
    <property type="entry name" value="HUPs"/>
    <property type="match status" value="1"/>
</dbReference>
<dbReference type="AlphaFoldDB" id="A0A1Z5I9X1"/>
<keyword evidence="6" id="KW-1185">Reference proteome</keyword>
<comment type="function">
    <text evidence="4">Catalyzes the formation of N(4)-acetylcytidine (ac(4)C) at the wobble position of elongator tRNA(Met), using acetate and ATP as substrates. First activates an acetate ion to form acetyladenylate (Ac-AMP) and then transfers the acetyl group to tRNA to form ac(4)C34.</text>
</comment>
<proteinExistence type="inferred from homology"/>
<dbReference type="GO" id="GO:0006400">
    <property type="term" value="P:tRNA modification"/>
    <property type="evidence" value="ECO:0007669"/>
    <property type="project" value="UniProtKB-UniRule"/>
</dbReference>